<evidence type="ECO:0000313" key="4">
    <source>
        <dbReference type="Proteomes" id="UP000820818"/>
    </source>
</evidence>
<comment type="caution">
    <text evidence="3">The sequence shown here is derived from an EMBL/GenBank/DDBJ whole genome shotgun (WGS) entry which is preliminary data.</text>
</comment>
<evidence type="ECO:0000313" key="3">
    <source>
        <dbReference type="EMBL" id="KAI9556608.1"/>
    </source>
</evidence>
<dbReference type="SUPFAM" id="SSF81901">
    <property type="entry name" value="HCP-like"/>
    <property type="match status" value="1"/>
</dbReference>
<dbReference type="AlphaFoldDB" id="A0AAD5LF93"/>
<reference evidence="3 4" key="1">
    <citation type="submission" date="2022-05" db="EMBL/GenBank/DDBJ databases">
        <title>A multi-omics perspective on studying reproductive biology in Daphnia sinensis.</title>
        <authorList>
            <person name="Jia J."/>
        </authorList>
    </citation>
    <scope>NUCLEOTIDE SEQUENCE [LARGE SCALE GENOMIC DNA]</scope>
    <source>
        <strain evidence="3 4">WSL</strain>
    </source>
</reference>
<sequence>MALNLKEEATKLETRLETSCFQFKLSEECHLLGKFLEVVKNNNSRAAAVYRSNCKDGQHADSCYQLGQLYHSDVQMQNHRAAFACNRRGCQLGNAKCCLDAGMAKLCDTREDGCVGQDFPQAVDYLKRACQLGSGFACYLLAGVYITGIPGLVDRDLSLAFKYDFEACKQLEFPLACANLNGALGKTGATPAPSIGVLWRIAHFKSVYGVTPSESR</sequence>
<organism evidence="3 4">
    <name type="scientific">Daphnia sinensis</name>
    <dbReference type="NCBI Taxonomy" id="1820382"/>
    <lineage>
        <taxon>Eukaryota</taxon>
        <taxon>Metazoa</taxon>
        <taxon>Ecdysozoa</taxon>
        <taxon>Arthropoda</taxon>
        <taxon>Crustacea</taxon>
        <taxon>Branchiopoda</taxon>
        <taxon>Diplostraca</taxon>
        <taxon>Cladocera</taxon>
        <taxon>Anomopoda</taxon>
        <taxon>Daphniidae</taxon>
        <taxon>Daphnia</taxon>
        <taxon>Daphnia similis group</taxon>
    </lineage>
</organism>
<dbReference type="InterPro" id="IPR040239">
    <property type="entry name" value="HcpB-like"/>
</dbReference>
<dbReference type="EMBL" id="WJBH02000006">
    <property type="protein sequence ID" value="KAI9556608.1"/>
    <property type="molecule type" value="Genomic_DNA"/>
</dbReference>
<dbReference type="Pfam" id="PF08238">
    <property type="entry name" value="Sel1"/>
    <property type="match status" value="4"/>
</dbReference>
<gene>
    <name evidence="3" type="ORF">GHT06_016398</name>
</gene>
<dbReference type="PANTHER" id="PTHR13891:SF1">
    <property type="entry name" value="CYTOCHROME C OXIDASE ASSEMBLY FACTOR 7"/>
    <property type="match status" value="1"/>
</dbReference>
<dbReference type="Gene3D" id="1.25.40.10">
    <property type="entry name" value="Tetratricopeptide repeat domain"/>
    <property type="match status" value="1"/>
</dbReference>
<dbReference type="PANTHER" id="PTHR13891">
    <property type="entry name" value="CYTOCHROME C OXIDASE ASSEMBLY FACTOR 7"/>
    <property type="match status" value="1"/>
</dbReference>
<keyword evidence="4" id="KW-1185">Reference proteome</keyword>
<proteinExistence type="inferred from homology"/>
<dbReference type="InterPro" id="IPR006597">
    <property type="entry name" value="Sel1-like"/>
</dbReference>
<dbReference type="Proteomes" id="UP000820818">
    <property type="component" value="Linkage Group LG6"/>
</dbReference>
<dbReference type="GO" id="GO:0005758">
    <property type="term" value="C:mitochondrial intermembrane space"/>
    <property type="evidence" value="ECO:0007669"/>
    <property type="project" value="TreeGrafter"/>
</dbReference>
<dbReference type="InterPro" id="IPR011990">
    <property type="entry name" value="TPR-like_helical_dom_sf"/>
</dbReference>
<keyword evidence="2" id="KW-0677">Repeat</keyword>
<evidence type="ECO:0000256" key="2">
    <source>
        <dbReference type="ARBA" id="ARBA00022737"/>
    </source>
</evidence>
<accession>A0AAD5LF93</accession>
<dbReference type="SMART" id="SM00671">
    <property type="entry name" value="SEL1"/>
    <property type="match status" value="3"/>
</dbReference>
<evidence type="ECO:0000256" key="1">
    <source>
        <dbReference type="ARBA" id="ARBA00008486"/>
    </source>
</evidence>
<protein>
    <submittedName>
        <fullName evidence="3">Uncharacterized protein</fullName>
    </submittedName>
</protein>
<name>A0AAD5LF93_9CRUS</name>
<comment type="similarity">
    <text evidence="1">Belongs to the hcp beta-lactamase family.</text>
</comment>